<keyword evidence="2" id="KW-1185">Reference proteome</keyword>
<name>A0A803NM68_CANSA</name>
<protein>
    <submittedName>
        <fullName evidence="1">Uncharacterized protein</fullName>
    </submittedName>
</protein>
<dbReference type="EMBL" id="UZAU01000078">
    <property type="status" value="NOT_ANNOTATED_CDS"/>
    <property type="molecule type" value="Genomic_DNA"/>
</dbReference>
<reference evidence="1" key="1">
    <citation type="submission" date="2018-11" db="EMBL/GenBank/DDBJ databases">
        <authorList>
            <person name="Grassa J C."/>
        </authorList>
    </citation>
    <scope>NUCLEOTIDE SEQUENCE [LARGE SCALE GENOMIC DNA]</scope>
</reference>
<accession>A0A803NM68</accession>
<proteinExistence type="predicted"/>
<reference evidence="1" key="2">
    <citation type="submission" date="2021-03" db="UniProtKB">
        <authorList>
            <consortium name="EnsemblPlants"/>
        </authorList>
    </citation>
    <scope>IDENTIFICATION</scope>
</reference>
<dbReference type="EnsemblPlants" id="evm.model.01.2680">
    <property type="protein sequence ID" value="cds.evm.model.01.2680"/>
    <property type="gene ID" value="evm.TU.01.2680"/>
</dbReference>
<dbReference type="AlphaFoldDB" id="A0A803NM68"/>
<evidence type="ECO:0000313" key="2">
    <source>
        <dbReference type="Proteomes" id="UP000596661"/>
    </source>
</evidence>
<evidence type="ECO:0000313" key="1">
    <source>
        <dbReference type="EnsemblPlants" id="cds.evm.model.01.2680"/>
    </source>
</evidence>
<sequence>MCERLGHQRSRCSWTTLDTILNAQGMPFSLFGMWLNPTTKFFDCFFGKQGLPRSLMEDMLLIGSKRTTLTLTALTKMTGDGGFSSQISNGLGTQSTRKFQNGLARNRTVKRPTTKVVWVPKIGKTS</sequence>
<dbReference type="Gramene" id="evm.model.01.2680">
    <property type="protein sequence ID" value="cds.evm.model.01.2680"/>
    <property type="gene ID" value="evm.TU.01.2680"/>
</dbReference>
<organism evidence="1 2">
    <name type="scientific">Cannabis sativa</name>
    <name type="common">Hemp</name>
    <name type="synonym">Marijuana</name>
    <dbReference type="NCBI Taxonomy" id="3483"/>
    <lineage>
        <taxon>Eukaryota</taxon>
        <taxon>Viridiplantae</taxon>
        <taxon>Streptophyta</taxon>
        <taxon>Embryophyta</taxon>
        <taxon>Tracheophyta</taxon>
        <taxon>Spermatophyta</taxon>
        <taxon>Magnoliopsida</taxon>
        <taxon>eudicotyledons</taxon>
        <taxon>Gunneridae</taxon>
        <taxon>Pentapetalae</taxon>
        <taxon>rosids</taxon>
        <taxon>fabids</taxon>
        <taxon>Rosales</taxon>
        <taxon>Cannabaceae</taxon>
        <taxon>Cannabis</taxon>
    </lineage>
</organism>
<dbReference type="Proteomes" id="UP000596661">
    <property type="component" value="Chromosome 1"/>
</dbReference>